<dbReference type="Pfam" id="PF24621">
    <property type="entry name" value="DHQS_C"/>
    <property type="match status" value="1"/>
</dbReference>
<evidence type="ECO:0000256" key="1">
    <source>
        <dbReference type="ARBA" id="ARBA00001393"/>
    </source>
</evidence>
<proteinExistence type="inferred from homology"/>
<evidence type="ECO:0000256" key="14">
    <source>
        <dbReference type="ARBA" id="ARBA00023027"/>
    </source>
</evidence>
<comment type="caution">
    <text evidence="21">The sequence shown here is derived from an EMBL/GenBank/DDBJ whole genome shotgun (WGS) entry which is preliminary data.</text>
</comment>
<dbReference type="GO" id="GO:0000166">
    <property type="term" value="F:nucleotide binding"/>
    <property type="evidence" value="ECO:0007669"/>
    <property type="project" value="UniProtKB-KW"/>
</dbReference>
<evidence type="ECO:0000256" key="5">
    <source>
        <dbReference type="ARBA" id="ARBA00004661"/>
    </source>
</evidence>
<keyword evidence="12 18" id="KW-0547">Nucleotide-binding</keyword>
<feature type="domain" description="3-dehydroquinate synthase N-terminal" evidence="19">
    <location>
        <begin position="68"/>
        <end position="179"/>
    </location>
</feature>
<dbReference type="AlphaFoldDB" id="A0A497E6L5"/>
<evidence type="ECO:0000259" key="20">
    <source>
        <dbReference type="Pfam" id="PF24621"/>
    </source>
</evidence>
<gene>
    <name evidence="18" type="primary">aroB</name>
    <name evidence="21" type="ORF">DRJ00_00425</name>
</gene>
<evidence type="ECO:0000256" key="10">
    <source>
        <dbReference type="ARBA" id="ARBA00022605"/>
    </source>
</evidence>
<dbReference type="PANTHER" id="PTHR43622">
    <property type="entry name" value="3-DEHYDROQUINATE SYNTHASE"/>
    <property type="match status" value="1"/>
</dbReference>
<dbReference type="NCBIfam" id="TIGR01357">
    <property type="entry name" value="aroB"/>
    <property type="match status" value="1"/>
</dbReference>
<dbReference type="GO" id="GO:0009423">
    <property type="term" value="P:chorismate biosynthetic process"/>
    <property type="evidence" value="ECO:0007669"/>
    <property type="project" value="UniProtKB-UniRule"/>
</dbReference>
<comment type="subcellular location">
    <subcellularLocation>
        <location evidence="4 18">Cytoplasm</location>
    </subcellularLocation>
</comment>
<dbReference type="Gene3D" id="3.40.50.1970">
    <property type="match status" value="1"/>
</dbReference>
<comment type="caution">
    <text evidence="18">Lacks conserved residue(s) required for the propagation of feature annotation.</text>
</comment>
<feature type="binding site" evidence="18">
    <location>
        <position position="265"/>
    </location>
    <ligand>
        <name>Zn(2+)</name>
        <dbReference type="ChEBI" id="CHEBI:29105"/>
    </ligand>
</feature>
<name>A0A497E6L5_UNCAE</name>
<keyword evidence="13 18" id="KW-0862">Zinc</keyword>
<dbReference type="EMBL" id="QMPZ01000002">
    <property type="protein sequence ID" value="RLE10790.1"/>
    <property type="molecule type" value="Genomic_DNA"/>
</dbReference>
<dbReference type="SUPFAM" id="SSF56796">
    <property type="entry name" value="Dehydroquinate synthase-like"/>
    <property type="match status" value="1"/>
</dbReference>
<feature type="binding site" evidence="18">
    <location>
        <begin position="105"/>
        <end position="109"/>
    </location>
    <ligand>
        <name>NAD(+)</name>
        <dbReference type="ChEBI" id="CHEBI:57540"/>
    </ligand>
</feature>
<keyword evidence="15 18" id="KW-0057">Aromatic amino acid biosynthesis</keyword>
<dbReference type="FunFam" id="3.40.50.1970:FF:000007">
    <property type="entry name" value="Pentafunctional AROM polypeptide"/>
    <property type="match status" value="1"/>
</dbReference>
<evidence type="ECO:0000256" key="11">
    <source>
        <dbReference type="ARBA" id="ARBA00022723"/>
    </source>
</evidence>
<evidence type="ECO:0000256" key="7">
    <source>
        <dbReference type="ARBA" id="ARBA00013031"/>
    </source>
</evidence>
<evidence type="ECO:0000259" key="19">
    <source>
        <dbReference type="Pfam" id="PF01761"/>
    </source>
</evidence>
<dbReference type="Gene3D" id="1.20.1090.10">
    <property type="entry name" value="Dehydroquinate synthase-like - alpha domain"/>
    <property type="match status" value="1"/>
</dbReference>
<evidence type="ECO:0000256" key="17">
    <source>
        <dbReference type="ARBA" id="ARBA00023285"/>
    </source>
</evidence>
<dbReference type="GO" id="GO:0003856">
    <property type="term" value="F:3-dehydroquinate synthase activity"/>
    <property type="evidence" value="ECO:0007669"/>
    <property type="project" value="UniProtKB-UniRule"/>
</dbReference>
<feature type="binding site" evidence="18">
    <location>
        <position position="184"/>
    </location>
    <ligand>
        <name>Zn(2+)</name>
        <dbReference type="ChEBI" id="CHEBI:29105"/>
    </ligand>
</feature>
<dbReference type="PIRSF" id="PIRSF001455">
    <property type="entry name" value="DHQ_synth"/>
    <property type="match status" value="1"/>
</dbReference>
<keyword evidence="14 18" id="KW-0520">NAD</keyword>
<evidence type="ECO:0000256" key="8">
    <source>
        <dbReference type="ARBA" id="ARBA00017684"/>
    </source>
</evidence>
<keyword evidence="11 18" id="KW-0479">Metal-binding</keyword>
<comment type="pathway">
    <text evidence="5 18">Metabolic intermediate biosynthesis; chorismate biosynthesis; chorismate from D-erythrose 4-phosphate and phosphoenolpyruvate: step 2/7.</text>
</comment>
<feature type="domain" description="3-dehydroquinate synthase C-terminal" evidence="20">
    <location>
        <begin position="181"/>
        <end position="326"/>
    </location>
</feature>
<organism evidence="21 22">
    <name type="scientific">Aerophobetes bacterium</name>
    <dbReference type="NCBI Taxonomy" id="2030807"/>
    <lineage>
        <taxon>Bacteria</taxon>
        <taxon>Candidatus Aerophobota</taxon>
    </lineage>
</organism>
<evidence type="ECO:0000256" key="3">
    <source>
        <dbReference type="ARBA" id="ARBA00001947"/>
    </source>
</evidence>
<dbReference type="Proteomes" id="UP000279422">
    <property type="component" value="Unassembled WGS sequence"/>
</dbReference>
<evidence type="ECO:0000256" key="12">
    <source>
        <dbReference type="ARBA" id="ARBA00022741"/>
    </source>
</evidence>
<comment type="catalytic activity">
    <reaction evidence="1 18">
        <text>7-phospho-2-dehydro-3-deoxy-D-arabino-heptonate = 3-dehydroquinate + phosphate</text>
        <dbReference type="Rhea" id="RHEA:21968"/>
        <dbReference type="ChEBI" id="CHEBI:32364"/>
        <dbReference type="ChEBI" id="CHEBI:43474"/>
        <dbReference type="ChEBI" id="CHEBI:58394"/>
        <dbReference type="EC" id="4.2.3.4"/>
    </reaction>
</comment>
<feature type="binding site" evidence="18">
    <location>
        <position position="151"/>
    </location>
    <ligand>
        <name>NAD(+)</name>
        <dbReference type="ChEBI" id="CHEBI:57540"/>
    </ligand>
</feature>
<dbReference type="InterPro" id="IPR030960">
    <property type="entry name" value="DHQS/DOIS_N"/>
</dbReference>
<evidence type="ECO:0000256" key="16">
    <source>
        <dbReference type="ARBA" id="ARBA00023239"/>
    </source>
</evidence>
<evidence type="ECO:0000256" key="2">
    <source>
        <dbReference type="ARBA" id="ARBA00001911"/>
    </source>
</evidence>
<dbReference type="HAMAP" id="MF_00110">
    <property type="entry name" value="DHQ_synthase"/>
    <property type="match status" value="1"/>
</dbReference>
<evidence type="ECO:0000256" key="9">
    <source>
        <dbReference type="ARBA" id="ARBA00022490"/>
    </source>
</evidence>
<evidence type="ECO:0000256" key="15">
    <source>
        <dbReference type="ARBA" id="ARBA00023141"/>
    </source>
</evidence>
<evidence type="ECO:0000256" key="18">
    <source>
        <dbReference type="HAMAP-Rule" id="MF_00110"/>
    </source>
</evidence>
<evidence type="ECO:0000313" key="22">
    <source>
        <dbReference type="Proteomes" id="UP000279422"/>
    </source>
</evidence>
<comment type="cofactor">
    <cofactor evidence="2 18">
        <name>NAD(+)</name>
        <dbReference type="ChEBI" id="CHEBI:57540"/>
    </cofactor>
</comment>
<dbReference type="InterPro" id="IPR016037">
    <property type="entry name" value="DHQ_synth_AroB"/>
</dbReference>
<keyword evidence="10 18" id="KW-0028">Amino-acid biosynthesis</keyword>
<evidence type="ECO:0000313" key="21">
    <source>
        <dbReference type="EMBL" id="RLE10790.1"/>
    </source>
</evidence>
<dbReference type="InterPro" id="IPR030963">
    <property type="entry name" value="DHQ_synth_fam"/>
</dbReference>
<comment type="function">
    <text evidence="18">Catalyzes the conversion of 3-deoxy-D-arabino-heptulosonate 7-phosphate (DAHP) to dehydroquinate (DHQ).</text>
</comment>
<feature type="binding site" evidence="18">
    <location>
        <position position="142"/>
    </location>
    <ligand>
        <name>NAD(+)</name>
        <dbReference type="ChEBI" id="CHEBI:57540"/>
    </ligand>
</feature>
<dbReference type="CDD" id="cd08195">
    <property type="entry name" value="DHQS"/>
    <property type="match status" value="1"/>
</dbReference>
<dbReference type="GO" id="GO:0008652">
    <property type="term" value="P:amino acid biosynthetic process"/>
    <property type="evidence" value="ECO:0007669"/>
    <property type="project" value="UniProtKB-KW"/>
</dbReference>
<protein>
    <recommendedName>
        <fullName evidence="8 18">3-dehydroquinate synthase</fullName>
        <shortName evidence="18">DHQS</shortName>
        <ecNumber evidence="7 18">4.2.3.4</ecNumber>
    </recommendedName>
</protein>
<dbReference type="PANTHER" id="PTHR43622:SF7">
    <property type="entry name" value="3-DEHYDROQUINATE SYNTHASE, CHLOROPLASTIC"/>
    <property type="match status" value="1"/>
</dbReference>
<keyword evidence="9 18" id="KW-0963">Cytoplasm</keyword>
<accession>A0A497E6L5</accession>
<comment type="cofactor">
    <cofactor evidence="3">
        <name>Zn(2+)</name>
        <dbReference type="ChEBI" id="CHEBI:29105"/>
    </cofactor>
</comment>
<dbReference type="InterPro" id="IPR050071">
    <property type="entry name" value="Dehydroquinate_synthase"/>
</dbReference>
<dbReference type="InterPro" id="IPR056179">
    <property type="entry name" value="DHQS_C"/>
</dbReference>
<evidence type="ECO:0000256" key="6">
    <source>
        <dbReference type="ARBA" id="ARBA00005412"/>
    </source>
</evidence>
<dbReference type="GO" id="GO:0046872">
    <property type="term" value="F:metal ion binding"/>
    <property type="evidence" value="ECO:0007669"/>
    <property type="project" value="UniProtKB-KW"/>
</dbReference>
<reference evidence="21 22" key="1">
    <citation type="submission" date="2018-06" db="EMBL/GenBank/DDBJ databases">
        <title>Extensive metabolic versatility and redundancy in microbially diverse, dynamic hydrothermal sediments.</title>
        <authorList>
            <person name="Dombrowski N."/>
            <person name="Teske A."/>
            <person name="Baker B.J."/>
        </authorList>
    </citation>
    <scope>NUCLEOTIDE SEQUENCE [LARGE SCALE GENOMIC DNA]</scope>
    <source>
        <strain evidence="21">B47_G16</strain>
    </source>
</reference>
<sequence length="362" mass="40196">MDIVEVNLGRRSYPVYIGGRLKDIGKIASTFSIGKKVLIISSDRIFSLYGDMVRDALSASGFDVYLARIPEGERYKSLTWASRLYARCLEVKLDRSSTILALGGGVIGDLAGFVASTFLRGINFVVVPTTLLAQVDASVGGKVAVNLPQGKNLVGSFYQPNFVYIDLAVLASLRPREIRSGLAEVVKYGMIEDKELFSFLEKNSARIKRLDEETLHFIVSRSVKIKAKVVEEDEREEKGRRQILNFGHTIGHAIEATAGYRSYRHGEAVAIGMVAAARLSLRMKSFPLSSFVRLKSLLERLNLPVALRKGIDTDELYNTLYLDKKVRGGRLHFVLPKDIGSVFLTKDVPSPLIRKVLKELAE</sequence>
<evidence type="ECO:0000256" key="4">
    <source>
        <dbReference type="ARBA" id="ARBA00004496"/>
    </source>
</evidence>
<keyword evidence="17 18" id="KW-0170">Cobalt</keyword>
<dbReference type="UniPathway" id="UPA00053">
    <property type="reaction ID" value="UER00085"/>
</dbReference>
<comment type="cofactor">
    <cofactor evidence="18">
        <name>Co(2+)</name>
        <dbReference type="ChEBI" id="CHEBI:48828"/>
    </cofactor>
    <cofactor evidence="18">
        <name>Zn(2+)</name>
        <dbReference type="ChEBI" id="CHEBI:29105"/>
    </cofactor>
    <text evidence="18">Binds 1 divalent metal cation per subunit. Can use either Co(2+) or Zn(2+).</text>
</comment>
<evidence type="ECO:0000256" key="13">
    <source>
        <dbReference type="ARBA" id="ARBA00022833"/>
    </source>
</evidence>
<feature type="binding site" evidence="18">
    <location>
        <begin position="71"/>
        <end position="76"/>
    </location>
    <ligand>
        <name>NAD(+)</name>
        <dbReference type="ChEBI" id="CHEBI:57540"/>
    </ligand>
</feature>
<comment type="similarity">
    <text evidence="6 18">Belongs to the sugar phosphate cyclases superfamily. Dehydroquinate synthase family.</text>
</comment>
<feature type="binding site" evidence="18">
    <location>
        <begin position="129"/>
        <end position="130"/>
    </location>
    <ligand>
        <name>NAD(+)</name>
        <dbReference type="ChEBI" id="CHEBI:57540"/>
    </ligand>
</feature>
<dbReference type="Pfam" id="PF01761">
    <property type="entry name" value="DHQ_synthase"/>
    <property type="match status" value="1"/>
</dbReference>
<dbReference type="GO" id="GO:0005737">
    <property type="term" value="C:cytoplasm"/>
    <property type="evidence" value="ECO:0007669"/>
    <property type="project" value="UniProtKB-SubCell"/>
</dbReference>
<dbReference type="EC" id="4.2.3.4" evidence="7 18"/>
<feature type="binding site" evidence="18">
    <location>
        <position position="248"/>
    </location>
    <ligand>
        <name>Zn(2+)</name>
        <dbReference type="ChEBI" id="CHEBI:29105"/>
    </ligand>
</feature>
<dbReference type="GO" id="GO:0009073">
    <property type="term" value="P:aromatic amino acid family biosynthetic process"/>
    <property type="evidence" value="ECO:0007669"/>
    <property type="project" value="UniProtKB-KW"/>
</dbReference>
<keyword evidence="16 18" id="KW-0456">Lyase</keyword>